<proteinExistence type="inferred from homology"/>
<feature type="region of interest" description="Disordered" evidence="6">
    <location>
        <begin position="1"/>
        <end position="23"/>
    </location>
</feature>
<dbReference type="GO" id="GO:1902626">
    <property type="term" value="P:assembly of large subunit precursor of preribosome"/>
    <property type="evidence" value="ECO:0007669"/>
    <property type="project" value="UniProtKB-UniRule"/>
</dbReference>
<comment type="similarity">
    <text evidence="5">Belongs to the DarP family.</text>
</comment>
<dbReference type="Proteomes" id="UP000256763">
    <property type="component" value="Unassembled WGS sequence"/>
</dbReference>
<dbReference type="GO" id="GO:0005829">
    <property type="term" value="C:cytosol"/>
    <property type="evidence" value="ECO:0007669"/>
    <property type="project" value="TreeGrafter"/>
</dbReference>
<reference evidence="8" key="1">
    <citation type="submission" date="2017-05" db="EMBL/GenBank/DDBJ databases">
        <authorList>
            <person name="Sharma S."/>
            <person name="Sidhu C."/>
            <person name="Pinnaka A.K."/>
        </authorList>
    </citation>
    <scope>NUCLEOTIDE SEQUENCE [LARGE SCALE GENOMIC DNA]</scope>
    <source>
        <strain evidence="8">AK93</strain>
    </source>
</reference>
<keyword evidence="2 5" id="KW-0690">Ribosome biogenesis</keyword>
<keyword evidence="4 5" id="KW-0694">RNA-binding</keyword>
<evidence type="ECO:0000313" key="7">
    <source>
        <dbReference type="EMBL" id="RFA36114.1"/>
    </source>
</evidence>
<accession>A0A3E0WT18</accession>
<protein>
    <recommendedName>
        <fullName evidence="5">Dual-action ribosomal maturation protein DarP</fullName>
    </recommendedName>
    <alternativeName>
        <fullName evidence="5">Large ribosomal subunit assembly factor DarP</fullName>
    </alternativeName>
</protein>
<evidence type="ECO:0000256" key="2">
    <source>
        <dbReference type="ARBA" id="ARBA00022517"/>
    </source>
</evidence>
<dbReference type="RefSeq" id="WP_116302263.1">
    <property type="nucleotide sequence ID" value="NZ_NFZV01000009.1"/>
</dbReference>
<dbReference type="HAMAP" id="MF_00765">
    <property type="entry name" value="DarP"/>
    <property type="match status" value="1"/>
</dbReference>
<dbReference type="NCBIfam" id="NF003593">
    <property type="entry name" value="PRK05255.1-1"/>
    <property type="match status" value="1"/>
</dbReference>
<dbReference type="Gene3D" id="1.10.60.30">
    <property type="entry name" value="PSPTO4464-like domains"/>
    <property type="match status" value="2"/>
</dbReference>
<evidence type="ECO:0000313" key="8">
    <source>
        <dbReference type="Proteomes" id="UP000256763"/>
    </source>
</evidence>
<organism evidence="7 8">
    <name type="scientific">Alkalilimnicola ehrlichii</name>
    <dbReference type="NCBI Taxonomy" id="351052"/>
    <lineage>
        <taxon>Bacteria</taxon>
        <taxon>Pseudomonadati</taxon>
        <taxon>Pseudomonadota</taxon>
        <taxon>Gammaproteobacteria</taxon>
        <taxon>Chromatiales</taxon>
        <taxon>Ectothiorhodospiraceae</taxon>
        <taxon>Alkalilimnicola</taxon>
    </lineage>
</organism>
<dbReference type="PIRSF" id="PIRSF016183">
    <property type="entry name" value="UCP016183"/>
    <property type="match status" value="1"/>
</dbReference>
<name>A0A3E0WT18_9GAMM</name>
<comment type="function">
    <text evidence="5">Member of a network of 50S ribosomal subunit biogenesis factors which assembles along the 30S-50S interface, preventing incorrect 23S rRNA structures from forming. Promotes peptidyl transferase center (PTC) maturation.</text>
</comment>
<evidence type="ECO:0000256" key="3">
    <source>
        <dbReference type="ARBA" id="ARBA00022730"/>
    </source>
</evidence>
<dbReference type="EMBL" id="NFZW01000010">
    <property type="protein sequence ID" value="RFA36114.1"/>
    <property type="molecule type" value="Genomic_DNA"/>
</dbReference>
<evidence type="ECO:0000256" key="5">
    <source>
        <dbReference type="HAMAP-Rule" id="MF_00765"/>
    </source>
</evidence>
<dbReference type="GO" id="GO:0019843">
    <property type="term" value="F:rRNA binding"/>
    <property type="evidence" value="ECO:0007669"/>
    <property type="project" value="UniProtKB-UniRule"/>
</dbReference>
<feature type="compositionally biased region" description="Acidic residues" evidence="6">
    <location>
        <begin position="1"/>
        <end position="12"/>
    </location>
</feature>
<dbReference type="PANTHER" id="PTHR38101:SF1">
    <property type="entry name" value="UPF0307 PROTEIN YJGA"/>
    <property type="match status" value="1"/>
</dbReference>
<comment type="caution">
    <text evidence="7">The sequence shown here is derived from an EMBL/GenBank/DDBJ whole genome shotgun (WGS) entry which is preliminary data.</text>
</comment>
<dbReference type="SUPFAM" id="SSF158710">
    <property type="entry name" value="PSPTO4464-like"/>
    <property type="match status" value="1"/>
</dbReference>
<keyword evidence="1 5" id="KW-0963">Cytoplasm</keyword>
<gene>
    <name evidence="5" type="primary">darP</name>
    <name evidence="7" type="ORF">CAL65_11705</name>
</gene>
<dbReference type="InterPro" id="IPR023153">
    <property type="entry name" value="DarP_sf"/>
</dbReference>
<keyword evidence="3 5" id="KW-0699">rRNA-binding</keyword>
<sequence>MEPDDLDNDGLFEEGPSRSQRKREAHALKHLGEQLVTLPNEQLNRLPLSDALLEAIALAKRIKAHGGRRRQLQLIGKLLRQEDAEPIQTALQQLSNQHEGNVVAHHQAERWRERLLEEGDTALAEFMSDFPAADAQRLRQLIRAAKKEYAANKPPKSYRELFRLIRSQIG</sequence>
<dbReference type="AlphaFoldDB" id="A0A3E0WT18"/>
<dbReference type="GO" id="GO:0043022">
    <property type="term" value="F:ribosome binding"/>
    <property type="evidence" value="ECO:0007669"/>
    <property type="project" value="UniProtKB-UniRule"/>
</dbReference>
<evidence type="ECO:0000256" key="4">
    <source>
        <dbReference type="ARBA" id="ARBA00022884"/>
    </source>
</evidence>
<dbReference type="Pfam" id="PF04751">
    <property type="entry name" value="DarP"/>
    <property type="match status" value="1"/>
</dbReference>
<dbReference type="InterPro" id="IPR006839">
    <property type="entry name" value="DarP"/>
</dbReference>
<dbReference type="CDD" id="cd16331">
    <property type="entry name" value="YjgA-like"/>
    <property type="match status" value="1"/>
</dbReference>
<keyword evidence="8" id="KW-1185">Reference proteome</keyword>
<dbReference type="PANTHER" id="PTHR38101">
    <property type="entry name" value="UPF0307 PROTEIN YJGA"/>
    <property type="match status" value="1"/>
</dbReference>
<comment type="subcellular location">
    <subcellularLocation>
        <location evidence="5">Cytoplasm</location>
    </subcellularLocation>
    <text evidence="5">Associates with late stage pre-50S ribosomal subunits.</text>
</comment>
<evidence type="ECO:0000256" key="6">
    <source>
        <dbReference type="SAM" id="MobiDB-lite"/>
    </source>
</evidence>
<evidence type="ECO:0000256" key="1">
    <source>
        <dbReference type="ARBA" id="ARBA00022490"/>
    </source>
</evidence>
<dbReference type="OrthoDB" id="5293604at2"/>